<feature type="signal peptide" evidence="1">
    <location>
        <begin position="1"/>
        <end position="27"/>
    </location>
</feature>
<accession>A0ABD2WM04</accession>
<keyword evidence="3" id="KW-1185">Reference proteome</keyword>
<dbReference type="AlphaFoldDB" id="A0ABD2WM04"/>
<gene>
    <name evidence="2" type="ORF">TKK_011958</name>
</gene>
<evidence type="ECO:0008006" key="4">
    <source>
        <dbReference type="Google" id="ProtNLM"/>
    </source>
</evidence>
<evidence type="ECO:0000313" key="2">
    <source>
        <dbReference type="EMBL" id="KAL3393694.1"/>
    </source>
</evidence>
<dbReference type="EMBL" id="JBJJXI010000096">
    <property type="protein sequence ID" value="KAL3393694.1"/>
    <property type="molecule type" value="Genomic_DNA"/>
</dbReference>
<evidence type="ECO:0000256" key="1">
    <source>
        <dbReference type="SAM" id="SignalP"/>
    </source>
</evidence>
<evidence type="ECO:0000313" key="3">
    <source>
        <dbReference type="Proteomes" id="UP001627154"/>
    </source>
</evidence>
<keyword evidence="1" id="KW-0732">Signal</keyword>
<comment type="caution">
    <text evidence="2">The sequence shown here is derived from an EMBL/GenBank/DDBJ whole genome shotgun (WGS) entry which is preliminary data.</text>
</comment>
<reference evidence="2 3" key="1">
    <citation type="journal article" date="2024" name="bioRxiv">
        <title>A reference genome for Trichogramma kaykai: A tiny desert-dwelling parasitoid wasp with competing sex-ratio distorters.</title>
        <authorList>
            <person name="Culotta J."/>
            <person name="Lindsey A.R."/>
        </authorList>
    </citation>
    <scope>NUCLEOTIDE SEQUENCE [LARGE SCALE GENOMIC DNA]</scope>
    <source>
        <strain evidence="2 3">KSX58</strain>
    </source>
</reference>
<feature type="chain" id="PRO_5044814338" description="Secreted protein" evidence="1">
    <location>
        <begin position="28"/>
        <end position="166"/>
    </location>
</feature>
<dbReference type="Proteomes" id="UP001627154">
    <property type="component" value="Unassembled WGS sequence"/>
</dbReference>
<proteinExistence type="predicted"/>
<organism evidence="2 3">
    <name type="scientific">Trichogramma kaykai</name>
    <dbReference type="NCBI Taxonomy" id="54128"/>
    <lineage>
        <taxon>Eukaryota</taxon>
        <taxon>Metazoa</taxon>
        <taxon>Ecdysozoa</taxon>
        <taxon>Arthropoda</taxon>
        <taxon>Hexapoda</taxon>
        <taxon>Insecta</taxon>
        <taxon>Pterygota</taxon>
        <taxon>Neoptera</taxon>
        <taxon>Endopterygota</taxon>
        <taxon>Hymenoptera</taxon>
        <taxon>Apocrita</taxon>
        <taxon>Proctotrupomorpha</taxon>
        <taxon>Chalcidoidea</taxon>
        <taxon>Trichogrammatidae</taxon>
        <taxon>Trichogramma</taxon>
    </lineage>
</organism>
<name>A0ABD2WM04_9HYME</name>
<sequence>MSCSTGLGMHRLLELIFVLGAVTIVSAAKAQASSDDKENEVVHAPVCWWWCEVGHTRDAVSHGHAACRCCCCFCTCMRLDVKETRKSYASRHENCESKIQARTPSWALIASKYHVYIILRATTAAASIINTKICAQTPRAIYVTRAWRGAAVSPSSIRIYICHLYS</sequence>
<protein>
    <recommendedName>
        <fullName evidence="4">Secreted protein</fullName>
    </recommendedName>
</protein>